<sequence length="45" mass="5386">MKIQRLKREKERVRDMARKLGEYCNEHPSDNVAYNVYLLVCGIVF</sequence>
<dbReference type="EMBL" id="BK016015">
    <property type="protein sequence ID" value="DAF89715.1"/>
    <property type="molecule type" value="Genomic_DNA"/>
</dbReference>
<name>A0A8S5U5I7_9CAUD</name>
<evidence type="ECO:0000313" key="1">
    <source>
        <dbReference type="EMBL" id="DAF89715.1"/>
    </source>
</evidence>
<organism evidence="1">
    <name type="scientific">Siphoviridae sp. ctCS019</name>
    <dbReference type="NCBI Taxonomy" id="2825378"/>
    <lineage>
        <taxon>Viruses</taxon>
        <taxon>Duplodnaviria</taxon>
        <taxon>Heunggongvirae</taxon>
        <taxon>Uroviricota</taxon>
        <taxon>Caudoviricetes</taxon>
    </lineage>
</organism>
<reference evidence="1" key="1">
    <citation type="journal article" date="2021" name="Proc. Natl. Acad. Sci. U.S.A.">
        <title>A Catalog of Tens of Thousands of Viruses from Human Metagenomes Reveals Hidden Associations with Chronic Diseases.</title>
        <authorList>
            <person name="Tisza M.J."/>
            <person name="Buck C.B."/>
        </authorList>
    </citation>
    <scope>NUCLEOTIDE SEQUENCE</scope>
    <source>
        <strain evidence="1">CtCS019</strain>
    </source>
</reference>
<proteinExistence type="predicted"/>
<accession>A0A8S5U5I7</accession>
<protein>
    <submittedName>
        <fullName evidence="1">HdeA/HdeB family</fullName>
    </submittedName>
</protein>